<dbReference type="InterPro" id="IPR032675">
    <property type="entry name" value="LRR_dom_sf"/>
</dbReference>
<keyword evidence="1" id="KW-0175">Coiled coil</keyword>
<evidence type="ECO:0000313" key="4">
    <source>
        <dbReference type="Proteomes" id="UP000039865"/>
    </source>
</evidence>
<feature type="compositionally biased region" description="Basic and acidic residues" evidence="2">
    <location>
        <begin position="1212"/>
        <end position="1222"/>
    </location>
</feature>
<feature type="compositionally biased region" description="Basic and acidic residues" evidence="2">
    <location>
        <begin position="19"/>
        <end position="42"/>
    </location>
</feature>
<dbReference type="PANTHER" id="PTHR24114">
    <property type="entry name" value="LEUCINE RICH REPEAT FAMILY PROTEIN"/>
    <property type="match status" value="1"/>
</dbReference>
<dbReference type="Gene3D" id="3.80.10.10">
    <property type="entry name" value="Ribonuclease Inhibitor"/>
    <property type="match status" value="1"/>
</dbReference>
<dbReference type="SUPFAM" id="SSF52047">
    <property type="entry name" value="RNI-like"/>
    <property type="match status" value="1"/>
</dbReference>
<evidence type="ECO:0000256" key="1">
    <source>
        <dbReference type="SAM" id="Coils"/>
    </source>
</evidence>
<reference evidence="3 4" key="1">
    <citation type="submission" date="2014-06" db="EMBL/GenBank/DDBJ databases">
        <authorList>
            <person name="Swart Estienne"/>
        </authorList>
    </citation>
    <scope>NUCLEOTIDE SEQUENCE [LARGE SCALE GENOMIC DNA]</scope>
    <source>
        <strain evidence="3 4">130c</strain>
    </source>
</reference>
<feature type="region of interest" description="Disordered" evidence="2">
    <location>
        <begin position="1046"/>
        <end position="1065"/>
    </location>
</feature>
<protein>
    <recommendedName>
        <fullName evidence="5">Leucine Rich Repeat family protein</fullName>
    </recommendedName>
</protein>
<dbReference type="Proteomes" id="UP000039865">
    <property type="component" value="Unassembled WGS sequence"/>
</dbReference>
<feature type="coiled-coil region" evidence="1">
    <location>
        <begin position="356"/>
        <end position="385"/>
    </location>
</feature>
<feature type="region of interest" description="Disordered" evidence="2">
    <location>
        <begin position="1185"/>
        <end position="1231"/>
    </location>
</feature>
<feature type="compositionally biased region" description="Basic and acidic residues" evidence="2">
    <location>
        <begin position="1"/>
        <end position="10"/>
    </location>
</feature>
<feature type="region of interest" description="Disordered" evidence="2">
    <location>
        <begin position="1773"/>
        <end position="1799"/>
    </location>
</feature>
<feature type="compositionally biased region" description="Basic and acidic residues" evidence="2">
    <location>
        <begin position="1776"/>
        <end position="1787"/>
    </location>
</feature>
<evidence type="ECO:0008006" key="5">
    <source>
        <dbReference type="Google" id="ProtNLM"/>
    </source>
</evidence>
<gene>
    <name evidence="3" type="primary">Contig4187.g4479</name>
    <name evidence="3" type="ORF">STYLEM_1529</name>
</gene>
<dbReference type="PANTHER" id="PTHR24114:SF2">
    <property type="entry name" value="F-BOX DOMAIN-CONTAINING PROTEIN-RELATED"/>
    <property type="match status" value="1"/>
</dbReference>
<organism evidence="3 4">
    <name type="scientific">Stylonychia lemnae</name>
    <name type="common">Ciliate</name>
    <dbReference type="NCBI Taxonomy" id="5949"/>
    <lineage>
        <taxon>Eukaryota</taxon>
        <taxon>Sar</taxon>
        <taxon>Alveolata</taxon>
        <taxon>Ciliophora</taxon>
        <taxon>Intramacronucleata</taxon>
        <taxon>Spirotrichea</taxon>
        <taxon>Stichotrichia</taxon>
        <taxon>Sporadotrichida</taxon>
        <taxon>Oxytrichidae</taxon>
        <taxon>Stylonychinae</taxon>
        <taxon>Stylonychia</taxon>
    </lineage>
</organism>
<dbReference type="EMBL" id="CCKQ01001455">
    <property type="protein sequence ID" value="CDW72567.1"/>
    <property type="molecule type" value="Genomic_DNA"/>
</dbReference>
<dbReference type="InParanoid" id="A0A077ZRR1"/>
<sequence>MSQPRREPTRKSTNSYKQSQDRSMADEKDQISSKKTPHESLRSGRSGPPVHRVGKQTHFLPIVKETNESKIKNYYDSFMQDHFLYDSSNKFASKKMKLRLQKIQQEIAQTSQSTRVSPIRQSLNGSHKINTSHEIQAEIEKERILSTTKINLNDISTFYMIDKNDFERSTKLGQIETPINENMLDKHKFLLDPQNLKQFSVGIIQKKIQDFRKINTINQYQQMENQLKRQFSESTEQQSQYNEDDDKMSYVEKRKTMMLNPMRTGDITFTELRCIDKMKTMKRWEDAENMGLSRVDSLVESVYNSEKNAVWRNYKPESRDRLLPTEASDEEFDIFDKSDTEDETENIIDDPEFTLVATAENLQEEIKLKKKQEELEKKKQELMINGGKNTPRNKKHFFASSVKNGLTPYNLDKVEIGGMYIASIKEHGPLAVLLKSREQAMRSNKKLKNKYITEIFRFYCNELQIAPVKFLNYFSDGIIQLHNYNIQPNLCIAIASTLPYLIDLEGLKFKNNGIKDEGAALLLKACSLCPKFKIFHFEKNEINDEFVEVLTELMEESSDTIQELSLSSSKNVSKVISKICEALRDDYNLTYLDLSHNNLDAISTKYIGYLVRTTQNLQHLNLSYCAIRGHSARILLNSLLLNQTIKYLNLCWNSFSSSDYEFASKLARIIQVHQNLIHVDITCTQLKREECMFIAQCLKDSNQIVSCHLTGNHVDYYSRIFLRAHLNAIVQFPNKNSTVIQNVVLAHDRAQIVGLNQIIQSNFIIPKMLMPQPQPQQESRGESQFNYVKGSQQLKVGTQHSQKDTSVINISFNLNSETSDSENEENKILPNDLKVYLREDQKRIYDMINMIDVYGRKQKKFEMVEEFNTKFKKSINNIMLDDVNNALRAKLAIEGRDKMNESQQSKKGRIKSEETDFQKALNVIFQAYDDKFLANPMQGFLKDLIFARYLGQDEIDNGHYWRDCNQCWVCEKWDKVKVEFQFSDSIIDAEFQKIQDLLLVQQDNIDNKELNPIWEEHLESLDDEYEAKPQPLDKLDSSKRIIKEFSGSGHLNHETPGLSNKQPRKSNIIESPLVTQEKMQIQTQDVTMSNSNDNEPQIYDQNIVRITKDGAVNLQLEDFKGKTLYNSNIFPIKLNVEKIQKQIIPFNNMNSNDSQVLLNQGCVPYRPFQKIQHQAKETHVIKLPNIYSSNDRSKDDLSSTSPNTGANNSRQPSRDKRQRNISEKQNSTYQISKAQKHDEFLQNARLQSPQLSKKTPRVRTKNEILKMNEELVSSYKNLPDTDDVFLVASFNHWFPVKMVVKAKKKILIMDEQAKKEKVIKDMQNMQKVEMPQSIKRKHEKSKSRLAKLEGGPTREVYRTIEKDEELKYENQKMKVESLFQYTNFLPSGKHFFYFIKKGKYFCLSDKYNITQFKNTNLYMNEIIINKREWIISDVQPRDKDGKGAASKFDKMRSVFRNFREDSEETLRKMFELDFASSKISRIIKNNDDELGLVRELIWNNYNKLRQTFLTLILTSEYPIITWNDFTIFCNKCKVVDKICNLSIIDTIYIATNVSLNNNQNSDRDLSRFEFLEILLRLANEKYKKTGVFNSYAPALQKFLEENLYPNIECTDPWGFRETQLYTTFVNELLVRNDIGLKKLFGLYQHGQKRFINYKDAIDLINVKAELRFLDKQVIRQFGLSKMSHMDVLKDPSFPNRMNYIEFLEFIGRIAFEIFKDHSEMQSEPLHIKYDALLTKLFKIVKFQKQFTYLESNKQNVVYEVVLNPQLALTGGLERQPSNERFDGDRNSDAYSLPSGRVNY</sequence>
<feature type="compositionally biased region" description="Polar residues" evidence="2">
    <location>
        <begin position="1198"/>
        <end position="1211"/>
    </location>
</feature>
<accession>A0A077ZRR1</accession>
<name>A0A077ZRR1_STYLE</name>
<keyword evidence="4" id="KW-1185">Reference proteome</keyword>
<dbReference type="InterPro" id="IPR052394">
    <property type="entry name" value="LRR-containing"/>
</dbReference>
<evidence type="ECO:0000313" key="3">
    <source>
        <dbReference type="EMBL" id="CDW72567.1"/>
    </source>
</evidence>
<feature type="region of interest" description="Disordered" evidence="2">
    <location>
        <begin position="1"/>
        <end position="58"/>
    </location>
</feature>
<evidence type="ECO:0000256" key="2">
    <source>
        <dbReference type="SAM" id="MobiDB-lite"/>
    </source>
</evidence>
<proteinExistence type="predicted"/>
<dbReference type="OrthoDB" id="326478at2759"/>